<feature type="region of interest" description="Disordered" evidence="1">
    <location>
        <begin position="255"/>
        <end position="282"/>
    </location>
</feature>
<feature type="transmembrane region" description="Helical" evidence="2">
    <location>
        <begin position="314"/>
        <end position="333"/>
    </location>
</feature>
<dbReference type="KEGG" id="goe:100899657"/>
<sequence length="335" mass="35894">MEISQQTSPQTGTSDNLKENTASIAQEENGNVATNIDENILAATDKKGSRQVDDFFSQQARGDIPSPIKPETAKADATMESLDLKLDDTSPRKPQSACIQPQDVSTDLTDMFEVNILETSAETASSKVDADQTQTELMNESASSRKRPQTEMEPAVFEVPRMSKHPHTDSPPLPEFHEDSEPLIKFSSDSESVFRVALSGGNADDSVEPMSFQENSCIQRSGDKLEDSDAGSATYIINSDSVSGEIETGNDVLQGGAMSSSDAGATDDTAAASSKKTENGSGASVGLSLLKSIDEALDPLVRVFLPVIRRKPGLNTAVVCIPLVVASIVYFYLRH</sequence>
<evidence type="ECO:0000313" key="4">
    <source>
        <dbReference type="RefSeq" id="XP_003746507.1"/>
    </source>
</evidence>
<proteinExistence type="predicted"/>
<evidence type="ECO:0000256" key="1">
    <source>
        <dbReference type="SAM" id="MobiDB-lite"/>
    </source>
</evidence>
<accession>A0AAJ6QWW8</accession>
<keyword evidence="2" id="KW-0812">Transmembrane</keyword>
<feature type="compositionally biased region" description="Low complexity" evidence="1">
    <location>
        <begin position="255"/>
        <end position="274"/>
    </location>
</feature>
<name>A0AAJ6QWW8_9ACAR</name>
<dbReference type="Proteomes" id="UP000694867">
    <property type="component" value="Unplaced"/>
</dbReference>
<feature type="compositionally biased region" description="Basic and acidic residues" evidence="1">
    <location>
        <begin position="82"/>
        <end position="91"/>
    </location>
</feature>
<feature type="compositionally biased region" description="Polar residues" evidence="1">
    <location>
        <begin position="121"/>
        <end position="142"/>
    </location>
</feature>
<protein>
    <submittedName>
        <fullName evidence="4">Uncharacterized protein LOC100899657</fullName>
    </submittedName>
</protein>
<feature type="region of interest" description="Disordered" evidence="1">
    <location>
        <begin position="1"/>
        <end position="35"/>
    </location>
</feature>
<keyword evidence="2" id="KW-0472">Membrane</keyword>
<organism evidence="3 4">
    <name type="scientific">Galendromus occidentalis</name>
    <name type="common">western predatory mite</name>
    <dbReference type="NCBI Taxonomy" id="34638"/>
    <lineage>
        <taxon>Eukaryota</taxon>
        <taxon>Metazoa</taxon>
        <taxon>Ecdysozoa</taxon>
        <taxon>Arthropoda</taxon>
        <taxon>Chelicerata</taxon>
        <taxon>Arachnida</taxon>
        <taxon>Acari</taxon>
        <taxon>Parasitiformes</taxon>
        <taxon>Mesostigmata</taxon>
        <taxon>Gamasina</taxon>
        <taxon>Phytoseioidea</taxon>
        <taxon>Phytoseiidae</taxon>
        <taxon>Typhlodrominae</taxon>
        <taxon>Galendromus</taxon>
    </lineage>
</organism>
<feature type="region of interest" description="Disordered" evidence="1">
    <location>
        <begin position="121"/>
        <end position="184"/>
    </location>
</feature>
<keyword evidence="3" id="KW-1185">Reference proteome</keyword>
<reference evidence="4" key="1">
    <citation type="submission" date="2025-08" db="UniProtKB">
        <authorList>
            <consortium name="RefSeq"/>
        </authorList>
    </citation>
    <scope>IDENTIFICATION</scope>
</reference>
<evidence type="ECO:0000313" key="3">
    <source>
        <dbReference type="Proteomes" id="UP000694867"/>
    </source>
</evidence>
<dbReference type="GeneID" id="100899657"/>
<gene>
    <name evidence="4" type="primary">LOC100899657</name>
</gene>
<keyword evidence="2" id="KW-1133">Transmembrane helix</keyword>
<evidence type="ECO:0000256" key="2">
    <source>
        <dbReference type="SAM" id="Phobius"/>
    </source>
</evidence>
<dbReference type="RefSeq" id="XP_003746507.1">
    <property type="nucleotide sequence ID" value="XM_003746459.1"/>
</dbReference>
<feature type="region of interest" description="Disordered" evidence="1">
    <location>
        <begin position="57"/>
        <end position="104"/>
    </location>
</feature>
<dbReference type="AlphaFoldDB" id="A0AAJ6QWW8"/>